<dbReference type="Pfam" id="PF04203">
    <property type="entry name" value="Sortase"/>
    <property type="match status" value="1"/>
</dbReference>
<dbReference type="CDD" id="cd05826">
    <property type="entry name" value="Sortase_B"/>
    <property type="match status" value="1"/>
</dbReference>
<gene>
    <name evidence="4" type="primary">srtB</name>
    <name evidence="4" type="ORF">DQQ01_03525</name>
</gene>
<dbReference type="SUPFAM" id="SSF63817">
    <property type="entry name" value="Sortase"/>
    <property type="match status" value="1"/>
</dbReference>
<evidence type="ECO:0000313" key="4">
    <source>
        <dbReference type="EMBL" id="AWY97367.1"/>
    </source>
</evidence>
<dbReference type="Gene3D" id="2.40.260.10">
    <property type="entry name" value="Sortase"/>
    <property type="match status" value="1"/>
</dbReference>
<dbReference type="EMBL" id="CP030280">
    <property type="protein sequence ID" value="AWY97367.1"/>
    <property type="molecule type" value="Genomic_DNA"/>
</dbReference>
<dbReference type="InterPro" id="IPR009835">
    <property type="entry name" value="SrtB"/>
</dbReference>
<feature type="active site" description="Proton donor/acceptor" evidence="2">
    <location>
        <position position="154"/>
    </location>
</feature>
<dbReference type="InterPro" id="IPR023365">
    <property type="entry name" value="Sortase_dom-sf"/>
</dbReference>
<evidence type="ECO:0000256" key="2">
    <source>
        <dbReference type="PIRSR" id="PIRSR605754-1"/>
    </source>
</evidence>
<dbReference type="RefSeq" id="WP_111918443.1">
    <property type="nucleotide sequence ID" value="NZ_CP030280.1"/>
</dbReference>
<protein>
    <submittedName>
        <fullName evidence="4">SrtB family sortase</fullName>
    </submittedName>
</protein>
<sequence>MSKKRKKRRTAGDIIRNLVLILAIGVFAFSAFQLGKIFLEYKEGTDEYNRVREYVTVADTETEDKEDAENKEPEAPKPLPPQVDFNGLKAINPEVIGWIQIEGTSISYPIMKGKDNDYYLKHTFEGNYNAAGSIFIDYTNNSNFEDCNTIIYGHNMKNGSMFGLLRKHFKDRESVPGRYIWICTPDKNYRYEIFSSHVVDAAGEVYTLFSAPDQQFAAYLENMKSQSLVDFGTEVTEKDKIITLSTCTGNDATRFVVQAKREGSY</sequence>
<dbReference type="NCBIfam" id="TIGR03064">
    <property type="entry name" value="sortase_srtB"/>
    <property type="match status" value="1"/>
</dbReference>
<organism evidence="4 5">
    <name type="scientific">Blautia argi</name>
    <dbReference type="NCBI Taxonomy" id="1912897"/>
    <lineage>
        <taxon>Bacteria</taxon>
        <taxon>Bacillati</taxon>
        <taxon>Bacillota</taxon>
        <taxon>Clostridia</taxon>
        <taxon>Lachnospirales</taxon>
        <taxon>Lachnospiraceae</taxon>
        <taxon>Blautia</taxon>
    </lineage>
</organism>
<dbReference type="KEGG" id="blau:DQQ01_03525"/>
<evidence type="ECO:0000256" key="1">
    <source>
        <dbReference type="ARBA" id="ARBA00022801"/>
    </source>
</evidence>
<proteinExistence type="predicted"/>
<evidence type="ECO:0000313" key="5">
    <source>
        <dbReference type="Proteomes" id="UP000250003"/>
    </source>
</evidence>
<accession>A0A2Z4U8J2</accession>
<reference evidence="5" key="1">
    <citation type="submission" date="2018-06" db="EMBL/GenBank/DDBJ databases">
        <title>Description of Blautia argi sp. nov., a new anaerobic isolated from dog feces.</title>
        <authorList>
            <person name="Chang Y.-H."/>
            <person name="Paek J."/>
            <person name="Shin Y."/>
        </authorList>
    </citation>
    <scope>NUCLEOTIDE SEQUENCE [LARGE SCALE GENOMIC DNA]</scope>
    <source>
        <strain evidence="5">KCTC 15426</strain>
    </source>
</reference>
<dbReference type="GO" id="GO:0016787">
    <property type="term" value="F:hydrolase activity"/>
    <property type="evidence" value="ECO:0007669"/>
    <property type="project" value="UniProtKB-KW"/>
</dbReference>
<keyword evidence="1" id="KW-0378">Hydrolase</keyword>
<feature type="region of interest" description="Disordered" evidence="3">
    <location>
        <begin position="59"/>
        <end position="83"/>
    </location>
</feature>
<dbReference type="AlphaFoldDB" id="A0A2Z4U8J2"/>
<dbReference type="Proteomes" id="UP000250003">
    <property type="component" value="Chromosome"/>
</dbReference>
<evidence type="ECO:0000256" key="3">
    <source>
        <dbReference type="SAM" id="MobiDB-lite"/>
    </source>
</evidence>
<dbReference type="InterPro" id="IPR005754">
    <property type="entry name" value="Sortase"/>
</dbReference>
<name>A0A2Z4U8J2_9FIRM</name>
<keyword evidence="5" id="KW-1185">Reference proteome</keyword>
<dbReference type="OrthoDB" id="9806013at2"/>
<feature type="active site" description="Acyl-thioester intermediate" evidence="2">
    <location>
        <position position="247"/>
    </location>
</feature>